<dbReference type="Pfam" id="PF00646">
    <property type="entry name" value="F-box"/>
    <property type="match status" value="1"/>
</dbReference>
<proteinExistence type="predicted"/>
<dbReference type="PANTHER" id="PTHR31672">
    <property type="entry name" value="BNACNNG10540D PROTEIN"/>
    <property type="match status" value="1"/>
</dbReference>
<dbReference type="InterPro" id="IPR013187">
    <property type="entry name" value="F-box-assoc_dom_typ3"/>
</dbReference>
<gene>
    <name evidence="2" type="ORF">DCAR_0520994</name>
</gene>
<dbReference type="Gene3D" id="1.20.1280.50">
    <property type="match status" value="1"/>
</dbReference>
<dbReference type="KEGG" id="dcr:108220356"/>
<evidence type="ECO:0000313" key="2">
    <source>
        <dbReference type="EMBL" id="WOH01610.1"/>
    </source>
</evidence>
<dbReference type="EMBL" id="CP093347">
    <property type="protein sequence ID" value="WOH01610.1"/>
    <property type="molecule type" value="Genomic_DNA"/>
</dbReference>
<protein>
    <recommendedName>
        <fullName evidence="1">F-box domain-containing protein</fullName>
    </recommendedName>
</protein>
<keyword evidence="3" id="KW-1185">Reference proteome</keyword>
<dbReference type="Proteomes" id="UP000077755">
    <property type="component" value="Chromosome 5"/>
</dbReference>
<reference evidence="2" key="1">
    <citation type="journal article" date="2016" name="Nat. Genet.">
        <title>A high-quality carrot genome assembly provides new insights into carotenoid accumulation and asterid genome evolution.</title>
        <authorList>
            <person name="Iorizzo M."/>
            <person name="Ellison S."/>
            <person name="Senalik D."/>
            <person name="Zeng P."/>
            <person name="Satapoomin P."/>
            <person name="Huang J."/>
            <person name="Bowman M."/>
            <person name="Iovene M."/>
            <person name="Sanseverino W."/>
            <person name="Cavagnaro P."/>
            <person name="Yildiz M."/>
            <person name="Macko-Podgorni A."/>
            <person name="Moranska E."/>
            <person name="Grzebelus E."/>
            <person name="Grzebelus D."/>
            <person name="Ashrafi H."/>
            <person name="Zheng Z."/>
            <person name="Cheng S."/>
            <person name="Spooner D."/>
            <person name="Van Deynze A."/>
            <person name="Simon P."/>
        </authorList>
    </citation>
    <scope>NUCLEOTIDE SEQUENCE</scope>
    <source>
        <tissue evidence="2">Leaf</tissue>
    </source>
</reference>
<dbReference type="PANTHER" id="PTHR31672:SF13">
    <property type="entry name" value="F-BOX PROTEIN CPR30-LIKE"/>
    <property type="match status" value="1"/>
</dbReference>
<evidence type="ECO:0000313" key="3">
    <source>
        <dbReference type="Proteomes" id="UP000077755"/>
    </source>
</evidence>
<dbReference type="PROSITE" id="PS50181">
    <property type="entry name" value="FBOX"/>
    <property type="match status" value="1"/>
</dbReference>
<dbReference type="InterPro" id="IPR001810">
    <property type="entry name" value="F-box_dom"/>
</dbReference>
<evidence type="ECO:0000259" key="1">
    <source>
        <dbReference type="PROSITE" id="PS50181"/>
    </source>
</evidence>
<dbReference type="SMART" id="SM00256">
    <property type="entry name" value="FBOX"/>
    <property type="match status" value="1"/>
</dbReference>
<dbReference type="InterPro" id="IPR050796">
    <property type="entry name" value="SCF_F-box_component"/>
</dbReference>
<dbReference type="SUPFAM" id="SSF81383">
    <property type="entry name" value="F-box domain"/>
    <property type="match status" value="1"/>
</dbReference>
<name>A0AAF1B0K6_DAUCS</name>
<reference evidence="2" key="2">
    <citation type="submission" date="2022-03" db="EMBL/GenBank/DDBJ databases">
        <title>Draft title - Genomic analysis of global carrot germplasm unveils the trajectory of domestication and the origin of high carotenoid orange carrot.</title>
        <authorList>
            <person name="Iorizzo M."/>
            <person name="Ellison S."/>
            <person name="Senalik D."/>
            <person name="Macko-Podgorni A."/>
            <person name="Grzebelus D."/>
            <person name="Bostan H."/>
            <person name="Rolling W."/>
            <person name="Curaba J."/>
            <person name="Simon P."/>
        </authorList>
    </citation>
    <scope>NUCLEOTIDE SEQUENCE</scope>
    <source>
        <tissue evidence="2">Leaf</tissue>
    </source>
</reference>
<dbReference type="InterPro" id="IPR017451">
    <property type="entry name" value="F-box-assoc_interact_dom"/>
</dbReference>
<dbReference type="InterPro" id="IPR036047">
    <property type="entry name" value="F-box-like_dom_sf"/>
</dbReference>
<dbReference type="NCBIfam" id="TIGR01640">
    <property type="entry name" value="F_box_assoc_1"/>
    <property type="match status" value="1"/>
</dbReference>
<accession>A0AAF1B0K6</accession>
<sequence>MSRMSKMSVTDLPEAVIMEILLELPVKTLLICKSVCKLWYYMISSDYFINCHLQRAIISSWDNPTLLKIQNPAGGLAFATSKLDLVVHQPQQNNKAADNGQALSSYPVDFDHLHLPHLFAYCRVVGSCNGIICLSNRFNNVVYLWNPSIRKCRKLPIPGGLLLIKSPVKIGFGYDSISNDYKVLRIVFERKNGLVPLVQVYSTNADCWKEFRTPILMNWNFAAHLQTNIVVKGVLFFDGGDELISFDSHKDILGLVPFPSCIFRKRSQLLDFEGSVAVVFESIGDGLGIDLWTLDSVSGEVSWTRKFSIDDDADSESEICLSCYLGAGRFYGSQSVNGIYLHNVLYDYDKKETKVYGVREESTYATPLKYVESLVSLDGFEQVE</sequence>
<organism evidence="2 3">
    <name type="scientific">Daucus carota subsp. sativus</name>
    <name type="common">Carrot</name>
    <dbReference type="NCBI Taxonomy" id="79200"/>
    <lineage>
        <taxon>Eukaryota</taxon>
        <taxon>Viridiplantae</taxon>
        <taxon>Streptophyta</taxon>
        <taxon>Embryophyta</taxon>
        <taxon>Tracheophyta</taxon>
        <taxon>Spermatophyta</taxon>
        <taxon>Magnoliopsida</taxon>
        <taxon>eudicotyledons</taxon>
        <taxon>Gunneridae</taxon>
        <taxon>Pentapetalae</taxon>
        <taxon>asterids</taxon>
        <taxon>campanulids</taxon>
        <taxon>Apiales</taxon>
        <taxon>Apiaceae</taxon>
        <taxon>Apioideae</taxon>
        <taxon>Scandiceae</taxon>
        <taxon>Daucinae</taxon>
        <taxon>Daucus</taxon>
        <taxon>Daucus sect. Daucus</taxon>
    </lineage>
</organism>
<dbReference type="Pfam" id="PF08268">
    <property type="entry name" value="FBA_3"/>
    <property type="match status" value="1"/>
</dbReference>
<feature type="domain" description="F-box" evidence="1">
    <location>
        <begin position="6"/>
        <end position="52"/>
    </location>
</feature>
<dbReference type="AlphaFoldDB" id="A0AAF1B0K6"/>